<feature type="transmembrane region" description="Helical" evidence="7">
    <location>
        <begin position="201"/>
        <end position="225"/>
    </location>
</feature>
<evidence type="ECO:0000313" key="8">
    <source>
        <dbReference type="EMBL" id="KAK2553799.1"/>
    </source>
</evidence>
<keyword evidence="4 7" id="KW-1133">Transmembrane helix</keyword>
<comment type="subcellular location">
    <subcellularLocation>
        <location evidence="1">Endomembrane system</location>
        <topology evidence="1">Multi-pass membrane protein</topology>
    </subcellularLocation>
    <subcellularLocation>
        <location evidence="2">Lysosome membrane</location>
    </subcellularLocation>
</comment>
<evidence type="ECO:0000256" key="6">
    <source>
        <dbReference type="ARBA" id="ARBA00023228"/>
    </source>
</evidence>
<evidence type="ECO:0000256" key="3">
    <source>
        <dbReference type="ARBA" id="ARBA00022692"/>
    </source>
</evidence>
<dbReference type="InterPro" id="IPR029723">
    <property type="entry name" value="GPR137"/>
</dbReference>
<reference evidence="8" key="2">
    <citation type="journal article" date="2023" name="Science">
        <title>Genomic signatures of disease resistance in endangered staghorn corals.</title>
        <authorList>
            <person name="Vollmer S.V."/>
            <person name="Selwyn J.D."/>
            <person name="Despard B.A."/>
            <person name="Roesel C.L."/>
        </authorList>
    </citation>
    <scope>NUCLEOTIDE SEQUENCE</scope>
    <source>
        <strain evidence="8">K2</strain>
    </source>
</reference>
<keyword evidence="9" id="KW-1185">Reference proteome</keyword>
<dbReference type="EMBL" id="JARQWQ010000074">
    <property type="protein sequence ID" value="KAK2553799.1"/>
    <property type="molecule type" value="Genomic_DNA"/>
</dbReference>
<proteinExistence type="predicted"/>
<feature type="transmembrane region" description="Helical" evidence="7">
    <location>
        <begin position="167"/>
        <end position="189"/>
    </location>
</feature>
<dbReference type="GO" id="GO:0012505">
    <property type="term" value="C:endomembrane system"/>
    <property type="evidence" value="ECO:0007669"/>
    <property type="project" value="UniProtKB-SubCell"/>
</dbReference>
<dbReference type="AlphaFoldDB" id="A0AAD9Q325"/>
<feature type="transmembrane region" description="Helical" evidence="7">
    <location>
        <begin position="308"/>
        <end position="330"/>
    </location>
</feature>
<reference evidence="8" key="1">
    <citation type="journal article" date="2023" name="G3 (Bethesda)">
        <title>Whole genome assembly and annotation of the endangered Caribbean coral Acropora cervicornis.</title>
        <authorList>
            <person name="Selwyn J.D."/>
            <person name="Vollmer S.V."/>
        </authorList>
    </citation>
    <scope>NUCLEOTIDE SEQUENCE</scope>
    <source>
        <strain evidence="8">K2</strain>
    </source>
</reference>
<feature type="transmembrane region" description="Helical" evidence="7">
    <location>
        <begin position="246"/>
        <end position="265"/>
    </location>
</feature>
<organism evidence="8 9">
    <name type="scientific">Acropora cervicornis</name>
    <name type="common">Staghorn coral</name>
    <dbReference type="NCBI Taxonomy" id="6130"/>
    <lineage>
        <taxon>Eukaryota</taxon>
        <taxon>Metazoa</taxon>
        <taxon>Cnidaria</taxon>
        <taxon>Anthozoa</taxon>
        <taxon>Hexacorallia</taxon>
        <taxon>Scleractinia</taxon>
        <taxon>Astrocoeniina</taxon>
        <taxon>Acroporidae</taxon>
        <taxon>Acropora</taxon>
    </lineage>
</organism>
<feature type="transmembrane region" description="Helical" evidence="7">
    <location>
        <begin position="93"/>
        <end position="111"/>
    </location>
</feature>
<comment type="caution">
    <text evidence="8">The sequence shown here is derived from an EMBL/GenBank/DDBJ whole genome shotgun (WGS) entry which is preliminary data.</text>
</comment>
<dbReference type="CDD" id="cd21464">
    <property type="entry name" value="7tm_GPR137"/>
    <property type="match status" value="1"/>
</dbReference>
<protein>
    <submittedName>
        <fullName evidence="8">Integral membrane protein GPR137B</fullName>
    </submittedName>
</protein>
<dbReference type="Proteomes" id="UP001249851">
    <property type="component" value="Unassembled WGS sequence"/>
</dbReference>
<evidence type="ECO:0000256" key="1">
    <source>
        <dbReference type="ARBA" id="ARBA00004127"/>
    </source>
</evidence>
<evidence type="ECO:0000313" key="9">
    <source>
        <dbReference type="Proteomes" id="UP001249851"/>
    </source>
</evidence>
<keyword evidence="3 7" id="KW-0812">Transmembrane</keyword>
<feature type="transmembrane region" description="Helical" evidence="7">
    <location>
        <begin position="56"/>
        <end position="81"/>
    </location>
</feature>
<evidence type="ECO:0000256" key="4">
    <source>
        <dbReference type="ARBA" id="ARBA00022989"/>
    </source>
</evidence>
<dbReference type="GO" id="GO:1904263">
    <property type="term" value="P:positive regulation of TORC1 signaling"/>
    <property type="evidence" value="ECO:0007669"/>
    <property type="project" value="TreeGrafter"/>
</dbReference>
<dbReference type="PANTHER" id="PTHR15146">
    <property type="entry name" value="INTEGRAL MEMBRANE PROTEIN GPR137"/>
    <property type="match status" value="1"/>
</dbReference>
<evidence type="ECO:0000256" key="7">
    <source>
        <dbReference type="SAM" id="Phobius"/>
    </source>
</evidence>
<dbReference type="PANTHER" id="PTHR15146:SF3">
    <property type="entry name" value="THH1_TOM1_TOM3 DOMAIN-CONTAINING PROTEIN"/>
    <property type="match status" value="1"/>
</dbReference>
<keyword evidence="5 7" id="KW-0472">Membrane</keyword>
<gene>
    <name evidence="8" type="ORF">P5673_024780</name>
</gene>
<keyword evidence="6" id="KW-0458">Lysosome</keyword>
<dbReference type="GO" id="GO:0005765">
    <property type="term" value="C:lysosomal membrane"/>
    <property type="evidence" value="ECO:0007669"/>
    <property type="project" value="UniProtKB-SubCell"/>
</dbReference>
<sequence length="448" mass="49953">MEGNQGYRGRFATHVPTSRSMYNHETLSVPISTLSNNNTAPISIQPGISQVTHLSLAIVFTALFALLFLMILLQLCLILYFGHRRLSYQTVFLFIYLFWASLRTTLFSFYFNDSSGTDSLSLLLRWLLFSLPIYLQFLTLSLLTLYLSKVVLRARRVPLDPVYSRKYLFSSFAAVNTIFLAINISSAFFCPRQDAHEVMVIVRVVINGFLFVLVGIVLCFCIIKITRPPAVNVLLEGQGASTRQGIILCVLVVLLYLSRVIYNLVAVTVPHDVSSFGFGWINVSDEGEIKYNASEHASIHEDIRDREFITFGVVLIVWEVLPTFMVVWFFRVRKPNIGDMGPTAIASQSCDKKSYFFDNPRRYDSDEDLTVPHGEGKGDYNIPGVLSPSNSSGVNVGGRAARSFGSGIRSGSFQRSNSASNLCIPGTTPPQLFTAGSGYQPNVLVEEH</sequence>
<evidence type="ECO:0000256" key="2">
    <source>
        <dbReference type="ARBA" id="ARBA00004656"/>
    </source>
</evidence>
<name>A0AAD9Q325_ACRCE</name>
<evidence type="ECO:0000256" key="5">
    <source>
        <dbReference type="ARBA" id="ARBA00023136"/>
    </source>
</evidence>
<accession>A0AAD9Q325</accession>
<feature type="transmembrane region" description="Helical" evidence="7">
    <location>
        <begin position="123"/>
        <end position="147"/>
    </location>
</feature>